<evidence type="ECO:0000313" key="5">
    <source>
        <dbReference type="EMBL" id="CAE06796.1"/>
    </source>
</evidence>
<dbReference type="GO" id="GO:0000270">
    <property type="term" value="P:peptidoglycan metabolic process"/>
    <property type="evidence" value="ECO:0007669"/>
    <property type="project" value="InterPro"/>
</dbReference>
<dbReference type="Gene3D" id="1.10.530.10">
    <property type="match status" value="1"/>
</dbReference>
<dbReference type="STRING" id="84588.SYNW0281"/>
<dbReference type="GO" id="GO:0004553">
    <property type="term" value="F:hydrolase activity, hydrolyzing O-glycosyl compounds"/>
    <property type="evidence" value="ECO:0007669"/>
    <property type="project" value="InterPro"/>
</dbReference>
<dbReference type="Pfam" id="PF13174">
    <property type="entry name" value="TPR_6"/>
    <property type="match status" value="1"/>
</dbReference>
<dbReference type="PANTHER" id="PTHR37423">
    <property type="entry name" value="SOLUBLE LYTIC MUREIN TRANSGLYCOSYLASE-RELATED"/>
    <property type="match status" value="1"/>
</dbReference>
<dbReference type="KEGG" id="syw:SYNW0281"/>
<dbReference type="EC" id="3.2.1.-" evidence="5"/>
<reference evidence="5 6" key="1">
    <citation type="journal article" date="2003" name="Nature">
        <title>The genome of a motile marine Synechococcus.</title>
        <authorList>
            <person name="Palenik B."/>
            <person name="Brahamsha B."/>
            <person name="Larimer F."/>
            <person name="Land M."/>
            <person name="Hauser L."/>
            <person name="Chain P."/>
            <person name="Lamerdin J."/>
            <person name="Regala W."/>
            <person name="Allen E.A."/>
            <person name="McCarren J."/>
            <person name="Paulsen I."/>
            <person name="Dufresne A."/>
            <person name="Partensky F."/>
            <person name="Webb E."/>
            <person name="Waterbury J."/>
        </authorList>
    </citation>
    <scope>NUCLEOTIDE SEQUENCE [LARGE SCALE GENOMIC DNA]</scope>
    <source>
        <strain evidence="5 6">WH8102</strain>
    </source>
</reference>
<dbReference type="CDD" id="cd13401">
    <property type="entry name" value="Slt70-like"/>
    <property type="match status" value="1"/>
</dbReference>
<gene>
    <name evidence="5" type="ordered locus">SYNW0281</name>
</gene>
<dbReference type="HOGENOM" id="CLU_472447_0_0_3"/>
<dbReference type="GO" id="GO:0016020">
    <property type="term" value="C:membrane"/>
    <property type="evidence" value="ECO:0007669"/>
    <property type="project" value="InterPro"/>
</dbReference>
<keyword evidence="5" id="KW-0326">Glycosidase</keyword>
<keyword evidence="2" id="KW-0732">Signal</keyword>
<feature type="region of interest" description="Disordered" evidence="3">
    <location>
        <begin position="661"/>
        <end position="707"/>
    </location>
</feature>
<protein>
    <submittedName>
        <fullName evidence="5">Possible soluble lytic transglycosylase</fullName>
        <ecNumber evidence="5">3.2.1.-</ecNumber>
    </submittedName>
</protein>
<dbReference type="GO" id="GO:0042597">
    <property type="term" value="C:periplasmic space"/>
    <property type="evidence" value="ECO:0007669"/>
    <property type="project" value="InterPro"/>
</dbReference>
<dbReference type="GO" id="GO:0008933">
    <property type="term" value="F:peptidoglycan lytic transglycosylase activity"/>
    <property type="evidence" value="ECO:0007669"/>
    <property type="project" value="InterPro"/>
</dbReference>
<dbReference type="CAZy" id="GH23">
    <property type="family name" value="Glycoside Hydrolase Family 23"/>
</dbReference>
<dbReference type="InterPro" id="IPR008258">
    <property type="entry name" value="Transglycosylase_SLT_dom_1"/>
</dbReference>
<dbReference type="PANTHER" id="PTHR37423:SF2">
    <property type="entry name" value="MEMBRANE-BOUND LYTIC MUREIN TRANSGLYCOSYLASE C"/>
    <property type="match status" value="1"/>
</dbReference>
<dbReference type="InterPro" id="IPR008939">
    <property type="entry name" value="Lytic_TGlycosylase_superhlx_U"/>
</dbReference>
<dbReference type="InterPro" id="IPR000189">
    <property type="entry name" value="Transglyc_AS"/>
</dbReference>
<keyword evidence="5" id="KW-0378">Hydrolase</keyword>
<evidence type="ECO:0000256" key="1">
    <source>
        <dbReference type="ARBA" id="ARBA00007734"/>
    </source>
</evidence>
<dbReference type="AlphaFoldDB" id="Q7U9H7"/>
<comment type="similarity">
    <text evidence="1">Belongs to the transglycosylase Slt family.</text>
</comment>
<organism evidence="5 6">
    <name type="scientific">Parasynechococcus marenigrum (strain WH8102)</name>
    <dbReference type="NCBI Taxonomy" id="84588"/>
    <lineage>
        <taxon>Bacteria</taxon>
        <taxon>Bacillati</taxon>
        <taxon>Cyanobacteriota</taxon>
        <taxon>Cyanophyceae</taxon>
        <taxon>Synechococcales</taxon>
        <taxon>Prochlorococcaceae</taxon>
        <taxon>Parasynechococcus</taxon>
        <taxon>Parasynechococcus marenigrum</taxon>
    </lineage>
</organism>
<evidence type="ECO:0000259" key="4">
    <source>
        <dbReference type="Pfam" id="PF01464"/>
    </source>
</evidence>
<dbReference type="Pfam" id="PF01464">
    <property type="entry name" value="SLT"/>
    <property type="match status" value="1"/>
</dbReference>
<dbReference type="EMBL" id="BX569689">
    <property type="protein sequence ID" value="CAE06796.1"/>
    <property type="molecule type" value="Genomic_DNA"/>
</dbReference>
<dbReference type="SUPFAM" id="SSF53955">
    <property type="entry name" value="Lysozyme-like"/>
    <property type="match status" value="1"/>
</dbReference>
<dbReference type="InterPro" id="IPR023346">
    <property type="entry name" value="Lysozyme-like_dom_sf"/>
</dbReference>
<dbReference type="InterPro" id="IPR019734">
    <property type="entry name" value="TPR_rpt"/>
</dbReference>
<evidence type="ECO:0000313" key="6">
    <source>
        <dbReference type="Proteomes" id="UP000001422"/>
    </source>
</evidence>
<accession>Q7U9H7</accession>
<name>Q7U9H7_PARMW</name>
<feature type="domain" description="Transglycosylase SLT" evidence="4">
    <location>
        <begin position="516"/>
        <end position="628"/>
    </location>
</feature>
<dbReference type="Proteomes" id="UP000001422">
    <property type="component" value="Chromosome"/>
</dbReference>
<dbReference type="SUPFAM" id="SSF48435">
    <property type="entry name" value="Bacterial muramidases"/>
    <property type="match status" value="1"/>
</dbReference>
<sequence length="707" mass="78735">MMSSGDSVPAGPRNLFALLLTTAGLSLTITVMGQRLLRERQPALTPKTTPIQLWQTYRWSVDPLRRREAALLMAKSSPTLAGQGWGDDPLAAVALALAAEREQRQGNDEGADVLWQQLLSRFPETTVSARARQQFPVRRQELLELYPSHPAALATAVALEPTPERGHQGAHHLARWGWRWPGAMDRLKSACSASEPTPAERQSLAWALAMLGAGSSALDCLQGEAAEAETALAVGRALLRGGEEQHIEGEQMLLELTQQQPKSLASDEAVRLLMEPLLPDPARVEAIPPSLAERSAAVAAAQVRLNAGRGAINVLKRWPDDRDSWQLQWDEARFALLDKQWERARDLLMALPSGTLPPPLEARQLFWLGLSEERTDNSTAARNHWRRLIETHPPGYYRWRAEVHLGEAKPLHLNKPSTTLPVSEWAPLNSRYQEVNTLWRLGLTEQAWDAWLSLRDPRDPLAAEEQLVEGRLRLSVDDPWRGLAQLWRLSVRWVPTSCRQRLLLQRSQNPVVFQQAIQSASTQHGVDPRLLLAIAKQESRFSPGVRSMAGAVGVMQLMPATAASVAGKPLSEHELIEPSTNISLGAAYLRSLLQLWEEDAFLSIASYNAGPGTVRSWPQPRNDEDIELWVERIPYAETRYYTKKVLDNVLGYSDDAWPGCDDHTEGMGQTVAKSNSGNENESQQQQRAPGGSHHPKTDQIKPRQQQR</sequence>
<evidence type="ECO:0000256" key="3">
    <source>
        <dbReference type="SAM" id="MobiDB-lite"/>
    </source>
</evidence>
<proteinExistence type="inferred from homology"/>
<feature type="compositionally biased region" description="Low complexity" evidence="3">
    <location>
        <begin position="674"/>
        <end position="686"/>
    </location>
</feature>
<dbReference type="PROSITE" id="PS00922">
    <property type="entry name" value="TRANSGLYCOSYLASE"/>
    <property type="match status" value="1"/>
</dbReference>
<dbReference type="eggNOG" id="COG0741">
    <property type="taxonomic scope" value="Bacteria"/>
</dbReference>
<evidence type="ECO:0000256" key="2">
    <source>
        <dbReference type="ARBA" id="ARBA00022729"/>
    </source>
</evidence>
<keyword evidence="6" id="KW-1185">Reference proteome</keyword>